<feature type="transmembrane region" description="Helical" evidence="6">
    <location>
        <begin position="122"/>
        <end position="139"/>
    </location>
</feature>
<reference evidence="7" key="1">
    <citation type="submission" date="2018-06" db="EMBL/GenBank/DDBJ databases">
        <authorList>
            <person name="Zhirakovskaya E."/>
        </authorList>
    </citation>
    <scope>NUCLEOTIDE SEQUENCE</scope>
</reference>
<feature type="transmembrane region" description="Helical" evidence="6">
    <location>
        <begin position="91"/>
        <end position="110"/>
    </location>
</feature>
<keyword evidence="3 6" id="KW-0812">Transmembrane</keyword>
<comment type="subcellular location">
    <subcellularLocation>
        <location evidence="1">Membrane</location>
        <topology evidence="1">Multi-pass membrane protein</topology>
    </subcellularLocation>
</comment>
<evidence type="ECO:0000256" key="6">
    <source>
        <dbReference type="SAM" id="Phobius"/>
    </source>
</evidence>
<evidence type="ECO:0000256" key="3">
    <source>
        <dbReference type="ARBA" id="ARBA00022692"/>
    </source>
</evidence>
<dbReference type="AlphaFoldDB" id="A0A3B1C801"/>
<evidence type="ECO:0008006" key="8">
    <source>
        <dbReference type="Google" id="ProtNLM"/>
    </source>
</evidence>
<evidence type="ECO:0000256" key="2">
    <source>
        <dbReference type="ARBA" id="ARBA00009012"/>
    </source>
</evidence>
<feature type="transmembrane region" description="Helical" evidence="6">
    <location>
        <begin position="169"/>
        <end position="191"/>
    </location>
</feature>
<feature type="transmembrane region" description="Helical" evidence="6">
    <location>
        <begin position="251"/>
        <end position="270"/>
    </location>
</feature>
<dbReference type="PANTHER" id="PTHR13353:SF5">
    <property type="entry name" value="TRANSMEMBRANE PROTEIN 19"/>
    <property type="match status" value="1"/>
</dbReference>
<gene>
    <name evidence="7" type="ORF">MNBD_NITROSPINAE01-655</name>
</gene>
<name>A0A3B1C801_9ZZZZ</name>
<evidence type="ECO:0000256" key="4">
    <source>
        <dbReference type="ARBA" id="ARBA00022989"/>
    </source>
</evidence>
<dbReference type="PANTHER" id="PTHR13353">
    <property type="entry name" value="TRANSMEMBRANE PROTEIN 19"/>
    <property type="match status" value="1"/>
</dbReference>
<feature type="transmembrane region" description="Helical" evidence="6">
    <location>
        <begin position="347"/>
        <end position="365"/>
    </location>
</feature>
<sequence length="404" mass="42209">MTFDENAAKEIVVPATFAMMAIFAGLLPVYWFMFVGFLFAVALVCIAGFGYCLALLVPLAFYKTPQLIPPLYAMALACTFLGNGAKKIGGFGAIGLIFAAIAGFSYSLIAFQGFTGFTLKECVVASVFLGAIFLLTSRAPVGKAFWPAPHLAVAAFFIYAILQFDFGNLVYSSNLATGFAISLALGSAAYVEGKTDATGSAVGVLLGTVIYVSLGLAGYSMLFFFVFFSICATTISGRFRGQGRKYGLRKAGAVLANIAPAALFALAALFSTDPFDFIVGFCASLGAALSDTISSELGQAKEPKPFNVVTWERGLAGDDGAVSAVGLAYGFFAAWFFACLAFLTGLITLWGVLPVLIGAFAGNLADTWLGGTVEKSGVLNNDQVNAWGSFMGGAISALLCVAFL</sequence>
<feature type="transmembrane region" description="Helical" evidence="6">
    <location>
        <begin position="203"/>
        <end position="230"/>
    </location>
</feature>
<feature type="transmembrane region" description="Helical" evidence="6">
    <location>
        <begin position="12"/>
        <end position="31"/>
    </location>
</feature>
<dbReference type="GO" id="GO:0016020">
    <property type="term" value="C:membrane"/>
    <property type="evidence" value="ECO:0007669"/>
    <property type="project" value="UniProtKB-SubCell"/>
</dbReference>
<proteinExistence type="inferred from homology"/>
<feature type="transmembrane region" description="Helical" evidence="6">
    <location>
        <begin position="321"/>
        <end position="340"/>
    </location>
</feature>
<comment type="similarity">
    <text evidence="2">Belongs to the TMEM19 family.</text>
</comment>
<evidence type="ECO:0000256" key="1">
    <source>
        <dbReference type="ARBA" id="ARBA00004141"/>
    </source>
</evidence>
<dbReference type="InterPro" id="IPR002794">
    <property type="entry name" value="DUF92_TMEM19"/>
</dbReference>
<protein>
    <recommendedName>
        <fullName evidence="8">TIGR00297 family protein</fullName>
    </recommendedName>
</protein>
<accession>A0A3B1C801</accession>
<dbReference type="Pfam" id="PF01940">
    <property type="entry name" value="DUF92"/>
    <property type="match status" value="1"/>
</dbReference>
<feature type="transmembrane region" description="Helical" evidence="6">
    <location>
        <begin position="37"/>
        <end position="60"/>
    </location>
</feature>
<keyword evidence="4 6" id="KW-1133">Transmembrane helix</keyword>
<evidence type="ECO:0000313" key="7">
    <source>
        <dbReference type="EMBL" id="VAX20028.1"/>
    </source>
</evidence>
<feature type="transmembrane region" description="Helical" evidence="6">
    <location>
        <begin position="385"/>
        <end position="403"/>
    </location>
</feature>
<organism evidence="7">
    <name type="scientific">hydrothermal vent metagenome</name>
    <dbReference type="NCBI Taxonomy" id="652676"/>
    <lineage>
        <taxon>unclassified sequences</taxon>
        <taxon>metagenomes</taxon>
        <taxon>ecological metagenomes</taxon>
    </lineage>
</organism>
<feature type="transmembrane region" description="Helical" evidence="6">
    <location>
        <begin position="67"/>
        <end position="85"/>
    </location>
</feature>
<feature type="transmembrane region" description="Helical" evidence="6">
    <location>
        <begin position="145"/>
        <end position="162"/>
    </location>
</feature>
<dbReference type="EMBL" id="UOGC01000100">
    <property type="protein sequence ID" value="VAX20028.1"/>
    <property type="molecule type" value="Genomic_DNA"/>
</dbReference>
<evidence type="ECO:0000256" key="5">
    <source>
        <dbReference type="ARBA" id="ARBA00023136"/>
    </source>
</evidence>
<keyword evidence="5 6" id="KW-0472">Membrane</keyword>